<dbReference type="InterPro" id="IPR016641">
    <property type="entry name" value="EGD2/NACA0like"/>
</dbReference>
<dbReference type="InterPro" id="IPR044034">
    <property type="entry name" value="NAC-like_UBA"/>
</dbReference>
<reference evidence="4" key="1">
    <citation type="journal article" date="2016" name="Nat. Genet.">
        <title>A high-quality carrot genome assembly provides new insights into carotenoid accumulation and asterid genome evolution.</title>
        <authorList>
            <person name="Iorizzo M."/>
            <person name="Ellison S."/>
            <person name="Senalik D."/>
            <person name="Zeng P."/>
            <person name="Satapoomin P."/>
            <person name="Huang J."/>
            <person name="Bowman M."/>
            <person name="Iovene M."/>
            <person name="Sanseverino W."/>
            <person name="Cavagnaro P."/>
            <person name="Yildiz M."/>
            <person name="Macko-Podgorni A."/>
            <person name="Moranska E."/>
            <person name="Grzebelus E."/>
            <person name="Grzebelus D."/>
            <person name="Ashrafi H."/>
            <person name="Zheng Z."/>
            <person name="Cheng S."/>
            <person name="Spooner D."/>
            <person name="Van Deynze A."/>
            <person name="Simon P."/>
        </authorList>
    </citation>
    <scope>NUCLEOTIDE SEQUENCE</scope>
    <source>
        <tissue evidence="4">Leaf</tissue>
    </source>
</reference>
<evidence type="ECO:0000313" key="5">
    <source>
        <dbReference type="Proteomes" id="UP000077755"/>
    </source>
</evidence>
<evidence type="ECO:0000259" key="3">
    <source>
        <dbReference type="Pfam" id="PF19026"/>
    </source>
</evidence>
<dbReference type="GO" id="GO:0005854">
    <property type="term" value="C:nascent polypeptide-associated complex"/>
    <property type="evidence" value="ECO:0007669"/>
    <property type="project" value="InterPro"/>
</dbReference>
<evidence type="ECO:0008006" key="6">
    <source>
        <dbReference type="Google" id="ProtNLM"/>
    </source>
</evidence>
<feature type="domain" description="Nascent polypeptide-associated complex subunit alpha-like UBA" evidence="3">
    <location>
        <begin position="88"/>
        <end position="121"/>
    </location>
</feature>
<dbReference type="CDD" id="cd22054">
    <property type="entry name" value="NAC_NACA"/>
    <property type="match status" value="1"/>
</dbReference>
<dbReference type="EMBL" id="CP093345">
    <property type="protein sequence ID" value="WOG90926.1"/>
    <property type="molecule type" value="Genomic_DNA"/>
</dbReference>
<dbReference type="Proteomes" id="UP000077755">
    <property type="component" value="Chromosome 3"/>
</dbReference>
<reference evidence="4" key="2">
    <citation type="submission" date="2022-03" db="EMBL/GenBank/DDBJ databases">
        <title>Draft title - Genomic analysis of global carrot germplasm unveils the trajectory of domestication and the origin of high carotenoid orange carrot.</title>
        <authorList>
            <person name="Iorizzo M."/>
            <person name="Ellison S."/>
            <person name="Senalik D."/>
            <person name="Macko-Podgorni A."/>
            <person name="Grzebelus D."/>
            <person name="Bostan H."/>
            <person name="Rolling W."/>
            <person name="Curaba J."/>
            <person name="Simon P."/>
        </authorList>
    </citation>
    <scope>NUCLEOTIDE SEQUENCE</scope>
    <source>
        <tissue evidence="4">Leaf</tissue>
    </source>
</reference>
<feature type="domain" description="NAC-A/B" evidence="2">
    <location>
        <begin position="54"/>
        <end position="80"/>
    </location>
</feature>
<accession>A0AAF0WLQ9</accession>
<dbReference type="AlphaFoldDB" id="A0AAF0WLQ9"/>
<protein>
    <recommendedName>
        <fullName evidence="6">NAC-A/B domain-containing protein</fullName>
    </recommendedName>
</protein>
<sequence length="122" mass="13806">MLTCSVVQVPNIRALIPSDETRIDIQNNAREKQIKNRYVHFKLRKNKVKLRKIMLFFISKPDVFKSPKSETYIIFGEVKIQGLSSHAIELVMTQAGVLRNKAIAALITHDGDIVSAIMELTA</sequence>
<name>A0AAF0WLQ9_DAUCS</name>
<dbReference type="Gene3D" id="2.20.70.30">
    <property type="entry name" value="Nascent polypeptide-associated complex domain"/>
    <property type="match status" value="1"/>
</dbReference>
<dbReference type="PANTHER" id="PTHR21713">
    <property type="entry name" value="NASCENT POLYPEPTIDE ASSOCIATED COMPLEX ALPHA SUBUNIT-RELATED"/>
    <property type="match status" value="1"/>
</dbReference>
<dbReference type="Pfam" id="PF19026">
    <property type="entry name" value="UBA_HYPK"/>
    <property type="match status" value="1"/>
</dbReference>
<dbReference type="InterPro" id="IPR002715">
    <property type="entry name" value="Nas_poly-pep-assoc_cplx_dom"/>
</dbReference>
<evidence type="ECO:0000259" key="2">
    <source>
        <dbReference type="Pfam" id="PF01849"/>
    </source>
</evidence>
<proteinExistence type="predicted"/>
<dbReference type="Gene3D" id="1.10.8.10">
    <property type="entry name" value="DNA helicase RuvA subunit, C-terminal domain"/>
    <property type="match status" value="1"/>
</dbReference>
<evidence type="ECO:0000256" key="1">
    <source>
        <dbReference type="ARBA" id="ARBA00004000"/>
    </source>
</evidence>
<evidence type="ECO:0000313" key="4">
    <source>
        <dbReference type="EMBL" id="WOG90926.1"/>
    </source>
</evidence>
<dbReference type="InterPro" id="IPR038187">
    <property type="entry name" value="NAC_A/B_dom_sf"/>
</dbReference>
<dbReference type="Pfam" id="PF01849">
    <property type="entry name" value="NAC"/>
    <property type="match status" value="1"/>
</dbReference>
<comment type="function">
    <text evidence="1">May promote appropriate targeting of ribosome-nascent polypeptide complexes.</text>
</comment>
<gene>
    <name evidence="4" type="ORF">DCAR_0310173</name>
</gene>
<organism evidence="4 5">
    <name type="scientific">Daucus carota subsp. sativus</name>
    <name type="common">Carrot</name>
    <dbReference type="NCBI Taxonomy" id="79200"/>
    <lineage>
        <taxon>Eukaryota</taxon>
        <taxon>Viridiplantae</taxon>
        <taxon>Streptophyta</taxon>
        <taxon>Embryophyta</taxon>
        <taxon>Tracheophyta</taxon>
        <taxon>Spermatophyta</taxon>
        <taxon>Magnoliopsida</taxon>
        <taxon>eudicotyledons</taxon>
        <taxon>Gunneridae</taxon>
        <taxon>Pentapetalae</taxon>
        <taxon>asterids</taxon>
        <taxon>campanulids</taxon>
        <taxon>Apiales</taxon>
        <taxon>Apiaceae</taxon>
        <taxon>Apioideae</taxon>
        <taxon>Scandiceae</taxon>
        <taxon>Daucinae</taxon>
        <taxon>Daucus</taxon>
        <taxon>Daucus sect. Daucus</taxon>
    </lineage>
</organism>
<keyword evidence="5" id="KW-1185">Reference proteome</keyword>